<reference evidence="2 3" key="1">
    <citation type="submission" date="2019-05" db="EMBL/GenBank/DDBJ databases">
        <title>Arcobacter cibarius and Arcobacter thereius providing challenges in identification an antibiotic susceptibility and Quinolone resistance.</title>
        <authorList>
            <person name="Busch A."/>
            <person name="Hanel I."/>
            <person name="Hotzel H."/>
            <person name="Tomaso H."/>
        </authorList>
    </citation>
    <scope>NUCLEOTIDE SEQUENCE [LARGE SCALE GENOMIC DNA]</scope>
    <source>
        <strain evidence="2 3">17CS1191_2</strain>
    </source>
</reference>
<evidence type="ECO:0000313" key="3">
    <source>
        <dbReference type="Proteomes" id="UP000308001"/>
    </source>
</evidence>
<accession>A0A5R9H5M4</accession>
<feature type="compositionally biased region" description="Polar residues" evidence="1">
    <location>
        <begin position="168"/>
        <end position="177"/>
    </location>
</feature>
<proteinExistence type="predicted"/>
<name>A0A5R9H5M4_9BACT</name>
<dbReference type="AlphaFoldDB" id="A0A5R9H5M4"/>
<dbReference type="Proteomes" id="UP000308001">
    <property type="component" value="Unassembled WGS sequence"/>
</dbReference>
<comment type="caution">
    <text evidence="2">The sequence shown here is derived from an EMBL/GenBank/DDBJ whole genome shotgun (WGS) entry which is preliminary data.</text>
</comment>
<protein>
    <submittedName>
        <fullName evidence="2">Uncharacterized protein</fullName>
    </submittedName>
</protein>
<feature type="region of interest" description="Disordered" evidence="1">
    <location>
        <begin position="168"/>
        <end position="187"/>
    </location>
</feature>
<evidence type="ECO:0000256" key="1">
    <source>
        <dbReference type="SAM" id="MobiDB-lite"/>
    </source>
</evidence>
<gene>
    <name evidence="2" type="ORF">FE246_07155</name>
</gene>
<dbReference type="RefSeq" id="WP_138142959.1">
    <property type="nucleotide sequence ID" value="NZ_VBUF01000004.1"/>
</dbReference>
<evidence type="ECO:0000313" key="2">
    <source>
        <dbReference type="EMBL" id="TLS71382.1"/>
    </source>
</evidence>
<sequence>MKLAPLDGNEEIAGDTLISNNNKWIIIEFKKDKDSIPTEKSKFIDFDKAEEALVNEDQHHFIVYGSINVKKNTGLNLYCQTYFSKNQQKSIKDILGKGKNKSEFKIYLEKLISYKKSNKGTNSSGNGNLNVENYALVAAVDTDGNIVECQSFNEFAINEGLDKAISNDYSEPSNDYSEPSIDYRNLN</sequence>
<organism evidence="2 3">
    <name type="scientific">Aliarcobacter thereius</name>
    <dbReference type="NCBI Taxonomy" id="544718"/>
    <lineage>
        <taxon>Bacteria</taxon>
        <taxon>Pseudomonadati</taxon>
        <taxon>Campylobacterota</taxon>
        <taxon>Epsilonproteobacteria</taxon>
        <taxon>Campylobacterales</taxon>
        <taxon>Arcobacteraceae</taxon>
        <taxon>Aliarcobacter</taxon>
    </lineage>
</organism>
<dbReference type="EMBL" id="VBUF01000004">
    <property type="protein sequence ID" value="TLS71382.1"/>
    <property type="molecule type" value="Genomic_DNA"/>
</dbReference>